<keyword evidence="3" id="KW-0143">Chaperone</keyword>
<evidence type="ECO:0000256" key="5">
    <source>
        <dbReference type="SAM" id="MobiDB-lite"/>
    </source>
</evidence>
<gene>
    <name evidence="8" type="ORF">HNV28_11235</name>
</gene>
<dbReference type="CDD" id="cd19499">
    <property type="entry name" value="RecA-like_ClpB_Hsp104-like"/>
    <property type="match status" value="1"/>
</dbReference>
<feature type="domain" description="AAA+ ATPase" evidence="6">
    <location>
        <begin position="561"/>
        <end position="697"/>
    </location>
</feature>
<dbReference type="InterPro" id="IPR001270">
    <property type="entry name" value="ClpA/B"/>
</dbReference>
<evidence type="ECO:0000313" key="8">
    <source>
        <dbReference type="EMBL" id="NOJ78909.1"/>
    </source>
</evidence>
<proteinExistence type="predicted"/>
<dbReference type="SMART" id="SM01086">
    <property type="entry name" value="ClpB_D2-small"/>
    <property type="match status" value="1"/>
</dbReference>
<evidence type="ECO:0000256" key="4">
    <source>
        <dbReference type="SAM" id="Coils"/>
    </source>
</evidence>
<evidence type="ECO:0000256" key="1">
    <source>
        <dbReference type="ARBA" id="ARBA00022741"/>
    </source>
</evidence>
<dbReference type="GO" id="GO:0034605">
    <property type="term" value="P:cellular response to heat"/>
    <property type="evidence" value="ECO:0007669"/>
    <property type="project" value="TreeGrafter"/>
</dbReference>
<evidence type="ECO:0000256" key="3">
    <source>
        <dbReference type="ARBA" id="ARBA00023186"/>
    </source>
</evidence>
<dbReference type="Proteomes" id="UP000533080">
    <property type="component" value="Unassembled WGS sequence"/>
</dbReference>
<keyword evidence="1" id="KW-0547">Nucleotide-binding</keyword>
<dbReference type="AlphaFoldDB" id="A0A7Y4IGW2"/>
<feature type="domain" description="Clp ATPase C-terminal" evidence="7">
    <location>
        <begin position="730"/>
        <end position="821"/>
    </location>
</feature>
<dbReference type="InterPro" id="IPR050130">
    <property type="entry name" value="ClpA_ClpB"/>
</dbReference>
<dbReference type="Pfam" id="PF07724">
    <property type="entry name" value="AAA_2"/>
    <property type="match status" value="1"/>
</dbReference>
<dbReference type="PRINTS" id="PR00300">
    <property type="entry name" value="CLPPROTEASEA"/>
</dbReference>
<dbReference type="InterPro" id="IPR003593">
    <property type="entry name" value="AAA+_ATPase"/>
</dbReference>
<organism evidence="8 9">
    <name type="scientific">Myxococcus xanthus</name>
    <dbReference type="NCBI Taxonomy" id="34"/>
    <lineage>
        <taxon>Bacteria</taxon>
        <taxon>Pseudomonadati</taxon>
        <taxon>Myxococcota</taxon>
        <taxon>Myxococcia</taxon>
        <taxon>Myxococcales</taxon>
        <taxon>Cystobacterineae</taxon>
        <taxon>Myxococcaceae</taxon>
        <taxon>Myxococcus</taxon>
    </lineage>
</organism>
<dbReference type="Pfam" id="PF00004">
    <property type="entry name" value="AAA"/>
    <property type="match status" value="1"/>
</dbReference>
<dbReference type="InterPro" id="IPR003959">
    <property type="entry name" value="ATPase_AAA_core"/>
</dbReference>
<name>A0A7Y4IGW2_MYXXA</name>
<dbReference type="GO" id="GO:0005737">
    <property type="term" value="C:cytoplasm"/>
    <property type="evidence" value="ECO:0007669"/>
    <property type="project" value="TreeGrafter"/>
</dbReference>
<reference evidence="8 9" key="1">
    <citation type="submission" date="2020-05" db="EMBL/GenBank/DDBJ databases">
        <authorList>
            <person name="Whitworth D."/>
        </authorList>
    </citation>
    <scope>NUCLEOTIDE SEQUENCE [LARGE SCALE GENOMIC DNA]</scope>
    <source>
        <strain evidence="8 9">AM005</strain>
    </source>
</reference>
<keyword evidence="4" id="KW-0175">Coiled coil</keyword>
<feature type="domain" description="AAA+ ATPase" evidence="6">
    <location>
        <begin position="285"/>
        <end position="428"/>
    </location>
</feature>
<feature type="coiled-coil region" evidence="4">
    <location>
        <begin position="897"/>
        <end position="950"/>
    </location>
</feature>
<dbReference type="PANTHER" id="PTHR11638:SF18">
    <property type="entry name" value="HEAT SHOCK PROTEIN 104"/>
    <property type="match status" value="1"/>
</dbReference>
<evidence type="ECO:0000259" key="6">
    <source>
        <dbReference type="SMART" id="SM00382"/>
    </source>
</evidence>
<dbReference type="PANTHER" id="PTHR11638">
    <property type="entry name" value="ATP-DEPENDENT CLP PROTEASE"/>
    <property type="match status" value="1"/>
</dbReference>
<dbReference type="Pfam" id="PF10431">
    <property type="entry name" value="ClpB_D2-small"/>
    <property type="match status" value="1"/>
</dbReference>
<accession>A0A7Y4IGW2</accession>
<evidence type="ECO:0000259" key="7">
    <source>
        <dbReference type="SMART" id="SM01086"/>
    </source>
</evidence>
<protein>
    <submittedName>
        <fullName evidence="8">AAA domain-containing protein</fullName>
    </submittedName>
</protein>
<evidence type="ECO:0000313" key="9">
    <source>
        <dbReference type="Proteomes" id="UP000533080"/>
    </source>
</evidence>
<dbReference type="InterPro" id="IPR019489">
    <property type="entry name" value="Clp_ATPase_C"/>
</dbReference>
<dbReference type="GO" id="GO:0016887">
    <property type="term" value="F:ATP hydrolysis activity"/>
    <property type="evidence" value="ECO:0007669"/>
    <property type="project" value="InterPro"/>
</dbReference>
<feature type="compositionally biased region" description="Basic and acidic residues" evidence="5">
    <location>
        <begin position="182"/>
        <end position="192"/>
    </location>
</feature>
<dbReference type="InterPro" id="IPR027417">
    <property type="entry name" value="P-loop_NTPase"/>
</dbReference>
<dbReference type="Gene3D" id="3.40.50.300">
    <property type="entry name" value="P-loop containing nucleotide triphosphate hydrolases"/>
    <property type="match status" value="2"/>
</dbReference>
<dbReference type="SMART" id="SM00382">
    <property type="entry name" value="AAA"/>
    <property type="match status" value="2"/>
</dbReference>
<feature type="region of interest" description="Disordered" evidence="5">
    <location>
        <begin position="180"/>
        <end position="250"/>
    </location>
</feature>
<comment type="caution">
    <text evidence="8">The sequence shown here is derived from an EMBL/GenBank/DDBJ whole genome shotgun (WGS) entry which is preliminary data.</text>
</comment>
<dbReference type="Gene3D" id="1.10.8.60">
    <property type="match status" value="1"/>
</dbReference>
<feature type="compositionally biased region" description="Acidic residues" evidence="5">
    <location>
        <begin position="201"/>
        <end position="223"/>
    </location>
</feature>
<dbReference type="GO" id="GO:0005524">
    <property type="term" value="F:ATP binding"/>
    <property type="evidence" value="ECO:0007669"/>
    <property type="project" value="UniProtKB-KW"/>
</dbReference>
<feature type="compositionally biased region" description="Pro residues" evidence="5">
    <location>
        <begin position="236"/>
        <end position="246"/>
    </location>
</feature>
<keyword evidence="2" id="KW-0067">ATP-binding</keyword>
<dbReference type="SUPFAM" id="SSF52540">
    <property type="entry name" value="P-loop containing nucleoside triphosphate hydrolases"/>
    <property type="match status" value="2"/>
</dbReference>
<sequence length="1149" mass="126310">MPSRTAPFSPEPSPMNFRFQCWLQRHVSGRVTLTPLALRRLAVHADSLEAATEELTLALDDQLSRVHPRRVPEFIAPTGGALEAVELPAIPVWGAEQNHFAPLTLSAVVAPTLNAFLGLHAPRLNSHHWFQGKTLPAEAQELLGDRLEGMSDAERLALRPDGPESLLEIEVRATPVALSDLTPRELHRDIRPPPRPPDASADLEDDGREDDEDEDTEALDLDSWEPRRRTAHRGPGEPPAKPPPTPTLDSVGVAWHRLAQEGQLDAAYEQDALVALLRTRLAAKDAEPVVLVGPSGVGKTSVLHALAQSLRAPTATEAERARPFYFLDGSRLIAGEGFFGDWQQQVLRAFREATEARALLSLGHAVELLDAGKSAHSDQNVAQLLLPLLAARDVAVVAEATEETWAQVEQRNASFARLFSVVRVAEPTPDALGRIVAKVAEDDALAAAMQVRPDALDEARFLCRRFLPYGAQVGNTVAFVRRLLASCAQASRSSVTRLEAIRQFASESGIPEHLLRDDQPLEAAHVRDFLASRVMGQDAAVERAASVVSILKAGMSDVRRPLAVLLFVGPTGVGKTELSKALAELLFGAKERMVRLDMGEYAGPDALLRLMGDGETPGYLTSAVRRQPFCVVLLDEVEKAHPAVHDALLGVLGEGRLTDASGRFTDFRNALIILTSNLGADTLRARVGFDASGGAPDMASLRAHYLSEVQRFFRPEMFNRMDDVVVFSPLSAPLLRRLVVRELEAVCRRPGLSLHDALLEVTPAAQDWLALRGFDARYGARPLKRALERDLVVPVADWLAAHPRMGPASLTVDAGTTGLELRAESLGGTAEGGGREAIERILEEAATVRAEVQRWSRCAPMRSLRRVLAVFDKVSRHAAYWEERTLAEENSRKSSEARALEQSLRECAQQAEAIEDLLFEAHLSRTVDQVESLSREVSQVKAAFARIRQRIYSSLFPPSHGATLYLVPGRGAWRQARMLALAYEGWAQKASMEKRRGLLSVPERKPGEKAHRTPPPPQWRWADDETFDKLVIQPVAYAIQVKGGPHALLLAGEHGLHRFIEGSQISMVHAYFEPRPLSLFDLSSREALQKQLPKNEVRQVRLSGSGSGQGTLTDLRTGVQQRFGLEGPALEPLLEPWMQWRVFNSRDED</sequence>
<dbReference type="CDD" id="cd00009">
    <property type="entry name" value="AAA"/>
    <property type="match status" value="1"/>
</dbReference>
<dbReference type="EMBL" id="JABFNT010000029">
    <property type="protein sequence ID" value="NOJ78909.1"/>
    <property type="molecule type" value="Genomic_DNA"/>
</dbReference>
<evidence type="ECO:0000256" key="2">
    <source>
        <dbReference type="ARBA" id="ARBA00022840"/>
    </source>
</evidence>